<name>A0A4C1XF89_EUMVA</name>
<reference evidence="1 2" key="1">
    <citation type="journal article" date="2019" name="Commun. Biol.">
        <title>The bagworm genome reveals a unique fibroin gene that provides high tensile strength.</title>
        <authorList>
            <person name="Kono N."/>
            <person name="Nakamura H."/>
            <person name="Ohtoshi R."/>
            <person name="Tomita M."/>
            <person name="Numata K."/>
            <person name="Arakawa K."/>
        </authorList>
    </citation>
    <scope>NUCLEOTIDE SEQUENCE [LARGE SCALE GENOMIC DNA]</scope>
</reference>
<protein>
    <submittedName>
        <fullName evidence="1">Uncharacterized protein</fullName>
    </submittedName>
</protein>
<dbReference type="EMBL" id="BGZK01000843">
    <property type="protein sequence ID" value="GBP62536.1"/>
    <property type="molecule type" value="Genomic_DNA"/>
</dbReference>
<accession>A0A4C1XF89</accession>
<sequence length="71" mass="8346">MHGYWATVRNSLRSARRGVRIRQCAENEIMWRYYVTVFPSSLPMSTPTLRDFAAKRSERLLMADGERPVKK</sequence>
<evidence type="ECO:0000313" key="2">
    <source>
        <dbReference type="Proteomes" id="UP000299102"/>
    </source>
</evidence>
<evidence type="ECO:0000313" key="1">
    <source>
        <dbReference type="EMBL" id="GBP62536.1"/>
    </source>
</evidence>
<keyword evidence="2" id="KW-1185">Reference proteome</keyword>
<proteinExistence type="predicted"/>
<dbReference type="AlphaFoldDB" id="A0A4C1XF89"/>
<dbReference type="Proteomes" id="UP000299102">
    <property type="component" value="Unassembled WGS sequence"/>
</dbReference>
<gene>
    <name evidence="1" type="ORF">EVAR_21908_1</name>
</gene>
<comment type="caution">
    <text evidence="1">The sequence shown here is derived from an EMBL/GenBank/DDBJ whole genome shotgun (WGS) entry which is preliminary data.</text>
</comment>
<organism evidence="1 2">
    <name type="scientific">Eumeta variegata</name>
    <name type="common">Bagworm moth</name>
    <name type="synonym">Eumeta japonica</name>
    <dbReference type="NCBI Taxonomy" id="151549"/>
    <lineage>
        <taxon>Eukaryota</taxon>
        <taxon>Metazoa</taxon>
        <taxon>Ecdysozoa</taxon>
        <taxon>Arthropoda</taxon>
        <taxon>Hexapoda</taxon>
        <taxon>Insecta</taxon>
        <taxon>Pterygota</taxon>
        <taxon>Neoptera</taxon>
        <taxon>Endopterygota</taxon>
        <taxon>Lepidoptera</taxon>
        <taxon>Glossata</taxon>
        <taxon>Ditrysia</taxon>
        <taxon>Tineoidea</taxon>
        <taxon>Psychidae</taxon>
        <taxon>Oiketicinae</taxon>
        <taxon>Eumeta</taxon>
    </lineage>
</organism>